<dbReference type="PANTHER" id="PTHR42848">
    <property type="match status" value="1"/>
</dbReference>
<reference evidence="11" key="2">
    <citation type="submission" date="2021-04" db="EMBL/GenBank/DDBJ databases">
        <authorList>
            <person name="Gilroy R."/>
        </authorList>
    </citation>
    <scope>NUCLEOTIDE SEQUENCE</scope>
    <source>
        <strain evidence="11">ChiGjej6B6-1540</strain>
    </source>
</reference>
<dbReference type="GO" id="GO:0006281">
    <property type="term" value="P:DNA repair"/>
    <property type="evidence" value="ECO:0007669"/>
    <property type="project" value="UniProtKB-UniRule"/>
</dbReference>
<dbReference type="GO" id="GO:0016787">
    <property type="term" value="F:hydrolase activity"/>
    <property type="evidence" value="ECO:0007669"/>
    <property type="project" value="UniProtKB-KW"/>
</dbReference>
<feature type="region of interest" description="Head domain (RuvB-H)" evidence="9">
    <location>
        <begin position="268"/>
        <end position="353"/>
    </location>
</feature>
<feature type="binding site" evidence="9">
    <location>
        <position position="79"/>
    </location>
    <ligand>
        <name>ATP</name>
        <dbReference type="ChEBI" id="CHEBI:30616"/>
    </ligand>
</feature>
<dbReference type="InterPro" id="IPR008824">
    <property type="entry name" value="RuvB-like_N"/>
</dbReference>
<dbReference type="SUPFAM" id="SSF46785">
    <property type="entry name" value="Winged helix' DNA-binding domain"/>
    <property type="match status" value="1"/>
</dbReference>
<evidence type="ECO:0000256" key="1">
    <source>
        <dbReference type="ARBA" id="ARBA00022490"/>
    </source>
</evidence>
<keyword evidence="1 9" id="KW-0963">Cytoplasm</keyword>
<comment type="caution">
    <text evidence="11">The sequence shown here is derived from an EMBL/GenBank/DDBJ whole genome shotgun (WGS) entry which is preliminary data.</text>
</comment>
<keyword evidence="2 9" id="KW-0547">Nucleotide-binding</keyword>
<keyword evidence="8 9" id="KW-0234">DNA repair</keyword>
<feature type="binding site" evidence="9">
    <location>
        <position position="34"/>
    </location>
    <ligand>
        <name>ATP</name>
        <dbReference type="ChEBI" id="CHEBI:30616"/>
    </ligand>
</feature>
<dbReference type="Pfam" id="PF17864">
    <property type="entry name" value="AAA_lid_4"/>
    <property type="match status" value="1"/>
</dbReference>
<dbReference type="GO" id="GO:0005524">
    <property type="term" value="F:ATP binding"/>
    <property type="evidence" value="ECO:0007669"/>
    <property type="project" value="UniProtKB-UniRule"/>
</dbReference>
<feature type="binding site" evidence="9">
    <location>
        <position position="231"/>
    </location>
    <ligand>
        <name>ATP</name>
        <dbReference type="ChEBI" id="CHEBI:30616"/>
    </ligand>
</feature>
<dbReference type="InterPro" id="IPR027417">
    <property type="entry name" value="P-loop_NTPase"/>
</dbReference>
<keyword evidence="4 9" id="KW-0378">Hydrolase</keyword>
<comment type="similarity">
    <text evidence="9">Belongs to the RuvB family.</text>
</comment>
<keyword evidence="7 9" id="KW-0233">DNA recombination</keyword>
<dbReference type="NCBIfam" id="TIGR00635">
    <property type="entry name" value="ruvB"/>
    <property type="match status" value="1"/>
</dbReference>
<dbReference type="GO" id="GO:0000400">
    <property type="term" value="F:four-way junction DNA binding"/>
    <property type="evidence" value="ECO:0007669"/>
    <property type="project" value="UniProtKB-UniRule"/>
</dbReference>
<gene>
    <name evidence="9 11" type="primary">ruvB</name>
    <name evidence="11" type="ORF">H9868_03220</name>
</gene>
<feature type="binding site" evidence="9">
    <location>
        <position position="79"/>
    </location>
    <ligand>
        <name>Mg(2+)</name>
        <dbReference type="ChEBI" id="CHEBI:18420"/>
    </ligand>
</feature>
<accession>A0A9D1RS93</accession>
<dbReference type="HAMAP" id="MF_00016">
    <property type="entry name" value="DNA_HJ_migration_RuvB"/>
    <property type="match status" value="1"/>
</dbReference>
<keyword evidence="11" id="KW-0347">Helicase</keyword>
<dbReference type="AlphaFoldDB" id="A0A9D1RS93"/>
<dbReference type="GO" id="GO:0005737">
    <property type="term" value="C:cytoplasm"/>
    <property type="evidence" value="ECO:0007669"/>
    <property type="project" value="UniProtKB-SubCell"/>
</dbReference>
<evidence type="ECO:0000256" key="2">
    <source>
        <dbReference type="ARBA" id="ARBA00022741"/>
    </source>
</evidence>
<dbReference type="Pfam" id="PF05496">
    <property type="entry name" value="RuvB_N"/>
    <property type="match status" value="1"/>
</dbReference>
<evidence type="ECO:0000256" key="8">
    <source>
        <dbReference type="ARBA" id="ARBA00023204"/>
    </source>
</evidence>
<dbReference type="NCBIfam" id="NF000868">
    <property type="entry name" value="PRK00080.1"/>
    <property type="match status" value="1"/>
</dbReference>
<dbReference type="Proteomes" id="UP000824192">
    <property type="component" value="Unassembled WGS sequence"/>
</dbReference>
<comment type="catalytic activity">
    <reaction evidence="9">
        <text>ATP + H2O = ADP + phosphate + H(+)</text>
        <dbReference type="Rhea" id="RHEA:13065"/>
        <dbReference type="ChEBI" id="CHEBI:15377"/>
        <dbReference type="ChEBI" id="CHEBI:15378"/>
        <dbReference type="ChEBI" id="CHEBI:30616"/>
        <dbReference type="ChEBI" id="CHEBI:43474"/>
        <dbReference type="ChEBI" id="CHEBI:456216"/>
    </reaction>
</comment>
<evidence type="ECO:0000256" key="7">
    <source>
        <dbReference type="ARBA" id="ARBA00023172"/>
    </source>
</evidence>
<comment type="subunit">
    <text evidence="9">Homohexamer. Forms an RuvA(8)-RuvB(12)-Holliday junction (HJ) complex. HJ DNA is sandwiched between 2 RuvA tetramers; dsDNA enters through RuvA and exits via RuvB. An RuvB hexamer assembles on each DNA strand where it exits the tetramer. Each RuvB hexamer is contacted by two RuvA subunits (via domain III) on 2 adjacent RuvB subunits; this complex drives branch migration. In the full resolvosome a probable DNA-RuvA(4)-RuvB(12)-RuvC(2) complex forms which resolves the HJ.</text>
</comment>
<evidence type="ECO:0000256" key="9">
    <source>
        <dbReference type="HAMAP-Rule" id="MF_00016"/>
    </source>
</evidence>
<evidence type="ECO:0000256" key="6">
    <source>
        <dbReference type="ARBA" id="ARBA00023125"/>
    </source>
</evidence>
<dbReference type="InterPro" id="IPR004605">
    <property type="entry name" value="DNA_helicase_Holl-junc_RuvB"/>
</dbReference>
<dbReference type="Gene3D" id="1.10.8.60">
    <property type="match status" value="1"/>
</dbReference>
<dbReference type="Gene3D" id="1.10.10.10">
    <property type="entry name" value="Winged helix-like DNA-binding domain superfamily/Winged helix DNA-binding domain"/>
    <property type="match status" value="1"/>
</dbReference>
<dbReference type="GO" id="GO:0009378">
    <property type="term" value="F:four-way junction helicase activity"/>
    <property type="evidence" value="ECO:0007669"/>
    <property type="project" value="InterPro"/>
</dbReference>
<sequence length="353" mass="38678">MAIDFSNTEFEHEPYEPLVTTSLTRDDENEGSLRPKTLKEYIGQKKAKGNLEVFIQAAKMRSEPLDHVLLHGPPGLGKTTLSNIIANEMGVNIRITSGPAIEKPGDLAALLTNLSENDILFVDEIHRLNRSVEEILYPAMEDYAIDIIIGKGPSANSIRLDLPKFTLIGATTRAGQLSAPLRDRFGVTLRLELYTPEELALIVTRSAGILEVPIEAEGAMEIARRSRGTPRIANRMLRRVRDFAQVKAGGVITREVADAALTALEVDHLGLDSVDRRMLTSIIDHYGGGPVGLETLAATINEEAVTLEDVYEPYLMQMGFLTRTPRGRCVTPKAYQHLGLSVPGGLGLDQLSF</sequence>
<protein>
    <recommendedName>
        <fullName evidence="9">Holliday junction branch migration complex subunit RuvB</fullName>
        <ecNumber evidence="9">3.6.4.-</ecNumber>
    </recommendedName>
</protein>
<evidence type="ECO:0000313" key="12">
    <source>
        <dbReference type="Proteomes" id="UP000824192"/>
    </source>
</evidence>
<feature type="binding site" evidence="9">
    <location>
        <position position="33"/>
    </location>
    <ligand>
        <name>ATP</name>
        <dbReference type="ChEBI" id="CHEBI:30616"/>
    </ligand>
</feature>
<keyword evidence="5 9" id="KW-0067">ATP-binding</keyword>
<evidence type="ECO:0000313" key="11">
    <source>
        <dbReference type="EMBL" id="HIW93531.1"/>
    </source>
</evidence>
<feature type="region of interest" description="Small ATPAse domain (RuvB-S)" evidence="9">
    <location>
        <begin position="195"/>
        <end position="265"/>
    </location>
</feature>
<feature type="domain" description="AAA+ ATPase" evidence="10">
    <location>
        <begin position="64"/>
        <end position="195"/>
    </location>
</feature>
<evidence type="ECO:0000256" key="5">
    <source>
        <dbReference type="ARBA" id="ARBA00022840"/>
    </source>
</evidence>
<dbReference type="Pfam" id="PF05491">
    <property type="entry name" value="WHD_RuvB"/>
    <property type="match status" value="1"/>
</dbReference>
<dbReference type="EC" id="3.6.4.-" evidence="9"/>
<proteinExistence type="inferred from homology"/>
<dbReference type="GO" id="GO:0048476">
    <property type="term" value="C:Holliday junction resolvase complex"/>
    <property type="evidence" value="ECO:0007669"/>
    <property type="project" value="UniProtKB-UniRule"/>
</dbReference>
<feature type="binding site" evidence="9">
    <location>
        <position position="78"/>
    </location>
    <ligand>
        <name>ATP</name>
        <dbReference type="ChEBI" id="CHEBI:30616"/>
    </ligand>
</feature>
<organism evidence="11 12">
    <name type="scientific">Candidatus Flavonifractor merdipullorum</name>
    <dbReference type="NCBI Taxonomy" id="2838590"/>
    <lineage>
        <taxon>Bacteria</taxon>
        <taxon>Bacillati</taxon>
        <taxon>Bacillota</taxon>
        <taxon>Clostridia</taxon>
        <taxon>Eubacteriales</taxon>
        <taxon>Oscillospiraceae</taxon>
        <taxon>Flavonifractor</taxon>
    </lineage>
</organism>
<dbReference type="EMBL" id="DXGA01000071">
    <property type="protein sequence ID" value="HIW93531.1"/>
    <property type="molecule type" value="Genomic_DNA"/>
</dbReference>
<comment type="caution">
    <text evidence="9">Lacks conserved residue(s) required for the propagation of feature annotation.</text>
</comment>
<feature type="binding site" evidence="9">
    <location>
        <position position="75"/>
    </location>
    <ligand>
        <name>ATP</name>
        <dbReference type="ChEBI" id="CHEBI:30616"/>
    </ligand>
</feature>
<dbReference type="Gene3D" id="3.40.50.300">
    <property type="entry name" value="P-loop containing nucleotide triphosphate hydrolases"/>
    <property type="match status" value="1"/>
</dbReference>
<comment type="function">
    <text evidence="9">The RuvA-RuvB-RuvC complex processes Holliday junction (HJ) DNA during genetic recombination and DNA repair, while the RuvA-RuvB complex plays an important role in the rescue of blocked DNA replication forks via replication fork reversal (RFR). RuvA specifically binds to HJ cruciform DNA, conferring on it an open structure. The RuvB hexamer acts as an ATP-dependent pump, pulling dsDNA into and through the RuvAB complex. RuvB forms 2 homohexamers on either side of HJ DNA bound by 1 or 2 RuvA tetramers; 4 subunits per hexamer contact DNA at a time. Coordinated motions by a converter formed by DNA-disengaged RuvB subunits stimulates ATP hydrolysis and nucleotide exchange. Immobilization of the converter enables RuvB to convert the ATP-contained energy into a lever motion, pulling 2 nucleotides of DNA out of the RuvA tetramer per ATP hydrolyzed, thus driving DNA branch migration. The RuvB motors rotate together with the DNA substrate, which together with the progressing nucleotide cycle form the mechanistic basis for DNA recombination by continuous HJ branch migration. Branch migration allows RuvC to scan DNA until it finds its consensus sequence, where it cleaves and resolves cruciform DNA.</text>
</comment>
<keyword evidence="3 9" id="KW-0227">DNA damage</keyword>
<feature type="binding site" evidence="9">
    <location>
        <begin position="141"/>
        <end position="143"/>
    </location>
    <ligand>
        <name>ATP</name>
        <dbReference type="ChEBI" id="CHEBI:30616"/>
    </ligand>
</feature>
<keyword evidence="6 9" id="KW-0238">DNA-binding</keyword>
<feature type="binding site" evidence="9">
    <location>
        <position position="194"/>
    </location>
    <ligand>
        <name>ATP</name>
        <dbReference type="ChEBI" id="CHEBI:30616"/>
    </ligand>
</feature>
<evidence type="ECO:0000256" key="4">
    <source>
        <dbReference type="ARBA" id="ARBA00022801"/>
    </source>
</evidence>
<feature type="binding site" evidence="9">
    <location>
        <position position="328"/>
    </location>
    <ligand>
        <name>DNA</name>
        <dbReference type="ChEBI" id="CHEBI:16991"/>
    </ligand>
</feature>
<dbReference type="InterPro" id="IPR036388">
    <property type="entry name" value="WH-like_DNA-bd_sf"/>
</dbReference>
<dbReference type="PANTHER" id="PTHR42848:SF1">
    <property type="entry name" value="HOLLIDAY JUNCTION BRANCH MIGRATION COMPLEX SUBUNIT RUVB"/>
    <property type="match status" value="1"/>
</dbReference>
<comment type="subcellular location">
    <subcellularLocation>
        <location evidence="9">Cytoplasm</location>
    </subcellularLocation>
</comment>
<dbReference type="InterPro" id="IPR003593">
    <property type="entry name" value="AAA+_ATPase"/>
</dbReference>
<name>A0A9D1RS93_9FIRM</name>
<dbReference type="InterPro" id="IPR008823">
    <property type="entry name" value="RuvB_wg_C"/>
</dbReference>
<dbReference type="SUPFAM" id="SSF52540">
    <property type="entry name" value="P-loop containing nucleoside triphosphate hydrolases"/>
    <property type="match status" value="1"/>
</dbReference>
<feature type="binding site" evidence="9">
    <location>
        <position position="323"/>
    </location>
    <ligand>
        <name>DNA</name>
        <dbReference type="ChEBI" id="CHEBI:16991"/>
    </ligand>
</feature>
<dbReference type="CDD" id="cd00009">
    <property type="entry name" value="AAA"/>
    <property type="match status" value="1"/>
</dbReference>
<dbReference type="SMART" id="SM00382">
    <property type="entry name" value="AAA"/>
    <property type="match status" value="1"/>
</dbReference>
<dbReference type="InterPro" id="IPR041445">
    <property type="entry name" value="AAA_lid_4"/>
</dbReference>
<evidence type="ECO:0000259" key="10">
    <source>
        <dbReference type="SMART" id="SM00382"/>
    </source>
</evidence>
<feature type="binding site" evidence="9">
    <location>
        <position position="80"/>
    </location>
    <ligand>
        <name>ATP</name>
        <dbReference type="ChEBI" id="CHEBI:30616"/>
    </ligand>
</feature>
<comment type="domain">
    <text evidence="9">Has 3 domains, the large (RuvB-L) and small ATPase (RuvB-S) domains and the C-terminal head (RuvB-H) domain. The head domain binds DNA, while the ATPase domains jointly bind ATP, ADP or are empty depending on the state of the subunit in the translocation cycle. During a single DNA translocation step the structure of each domain remains the same, but their relative positions change.</text>
</comment>
<evidence type="ECO:0000256" key="3">
    <source>
        <dbReference type="ARBA" id="ARBA00022763"/>
    </source>
</evidence>
<dbReference type="GO" id="GO:0006310">
    <property type="term" value="P:DNA recombination"/>
    <property type="evidence" value="ECO:0007669"/>
    <property type="project" value="UniProtKB-UniRule"/>
</dbReference>
<reference evidence="11" key="1">
    <citation type="journal article" date="2021" name="PeerJ">
        <title>Extensive microbial diversity within the chicken gut microbiome revealed by metagenomics and culture.</title>
        <authorList>
            <person name="Gilroy R."/>
            <person name="Ravi A."/>
            <person name="Getino M."/>
            <person name="Pursley I."/>
            <person name="Horton D.L."/>
            <person name="Alikhan N.F."/>
            <person name="Baker D."/>
            <person name="Gharbi K."/>
            <person name="Hall N."/>
            <person name="Watson M."/>
            <person name="Adriaenssens E.M."/>
            <person name="Foster-Nyarko E."/>
            <person name="Jarju S."/>
            <person name="Secka A."/>
            <person name="Antonio M."/>
            <person name="Oren A."/>
            <person name="Chaudhuri R.R."/>
            <person name="La Ragione R."/>
            <person name="Hildebrand F."/>
            <person name="Pallen M.J."/>
        </authorList>
    </citation>
    <scope>NUCLEOTIDE SEQUENCE</scope>
    <source>
        <strain evidence="11">ChiGjej6B6-1540</strain>
    </source>
</reference>
<dbReference type="InterPro" id="IPR036390">
    <property type="entry name" value="WH_DNA-bd_sf"/>
</dbReference>
<feature type="binding site" evidence="9">
    <location>
        <position position="184"/>
    </location>
    <ligand>
        <name>ATP</name>
        <dbReference type="ChEBI" id="CHEBI:30616"/>
    </ligand>
</feature>